<keyword evidence="7 10" id="KW-0808">Transferase</keyword>
<dbReference type="InterPro" id="IPR036087">
    <property type="entry name" value="Nict_dMeBzImd_PRibTrfase_sf"/>
</dbReference>
<dbReference type="EC" id="2.4.2.21" evidence="3 9"/>
<dbReference type="CDD" id="cd02439">
    <property type="entry name" value="DMB-PRT_CobT"/>
    <property type="match status" value="1"/>
</dbReference>
<evidence type="ECO:0000313" key="10">
    <source>
        <dbReference type="EMBL" id="BBE30715.1"/>
    </source>
</evidence>
<evidence type="ECO:0000256" key="8">
    <source>
        <dbReference type="ARBA" id="ARBA00047340"/>
    </source>
</evidence>
<dbReference type="InterPro" id="IPR003200">
    <property type="entry name" value="Nict_dMeBzImd_PRibTrfase"/>
</dbReference>
<dbReference type="KEGG" id="ocy:OSSY52_08560"/>
<keyword evidence="11" id="KW-1185">Reference proteome</keyword>
<comment type="catalytic activity">
    <reaction evidence="8">
        <text>5,6-dimethylbenzimidazole + nicotinate beta-D-ribonucleotide = alpha-ribazole 5'-phosphate + nicotinate + H(+)</text>
        <dbReference type="Rhea" id="RHEA:11196"/>
        <dbReference type="ChEBI" id="CHEBI:15378"/>
        <dbReference type="ChEBI" id="CHEBI:15890"/>
        <dbReference type="ChEBI" id="CHEBI:32544"/>
        <dbReference type="ChEBI" id="CHEBI:57502"/>
        <dbReference type="ChEBI" id="CHEBI:57918"/>
        <dbReference type="EC" id="2.4.2.21"/>
    </reaction>
</comment>
<evidence type="ECO:0000256" key="1">
    <source>
        <dbReference type="ARBA" id="ARBA00005049"/>
    </source>
</evidence>
<evidence type="ECO:0000256" key="9">
    <source>
        <dbReference type="NCBIfam" id="TIGR03160"/>
    </source>
</evidence>
<evidence type="ECO:0000256" key="6">
    <source>
        <dbReference type="ARBA" id="ARBA00022676"/>
    </source>
</evidence>
<protein>
    <recommendedName>
        <fullName evidence="4 9">Nicotinate-nucleotide--dimethylbenzimidazole phosphoribosyltransferase</fullName>
        <ecNumber evidence="3 9">2.4.2.21</ecNumber>
    </recommendedName>
</protein>
<dbReference type="AlphaFoldDB" id="A0A7G1G3T3"/>
<dbReference type="GO" id="GO:0009236">
    <property type="term" value="P:cobalamin biosynthetic process"/>
    <property type="evidence" value="ECO:0007669"/>
    <property type="project" value="UniProtKB-UniRule"/>
</dbReference>
<dbReference type="NCBIfam" id="TIGR03160">
    <property type="entry name" value="cobT_DBIPRT"/>
    <property type="match status" value="1"/>
</dbReference>
<evidence type="ECO:0000256" key="7">
    <source>
        <dbReference type="ARBA" id="ARBA00022679"/>
    </source>
</evidence>
<dbReference type="PANTHER" id="PTHR43463:SF1">
    <property type="entry name" value="NICOTINATE-NUCLEOTIDE--DIMETHYLBENZIMIDAZOLE PHOSPHORIBOSYLTRANSFERASE"/>
    <property type="match status" value="1"/>
</dbReference>
<gene>
    <name evidence="10" type="primary">cobT</name>
    <name evidence="10" type="ORF">OSSY52_08560</name>
</gene>
<dbReference type="NCBIfam" id="NF000996">
    <property type="entry name" value="PRK00105.1"/>
    <property type="match status" value="1"/>
</dbReference>
<dbReference type="InParanoid" id="A0A7G1G3T3"/>
<dbReference type="Gene3D" id="1.10.1610.10">
    <property type="match status" value="1"/>
</dbReference>
<comment type="pathway">
    <text evidence="1">Nucleoside biosynthesis; alpha-ribazole biosynthesis; alpha-ribazole from 5,6-dimethylbenzimidazole: step 1/2.</text>
</comment>
<dbReference type="Pfam" id="PF02277">
    <property type="entry name" value="DBI_PRT"/>
    <property type="match status" value="1"/>
</dbReference>
<accession>A0A7G1G3T3</accession>
<proteinExistence type="inferred from homology"/>
<name>A0A7G1G3T3_9BACT</name>
<evidence type="ECO:0000256" key="2">
    <source>
        <dbReference type="ARBA" id="ARBA00007110"/>
    </source>
</evidence>
<comment type="similarity">
    <text evidence="2">Belongs to the CobT family.</text>
</comment>
<organism evidence="10 11">
    <name type="scientific">Tepiditoga spiralis</name>
    <dbReference type="NCBI Taxonomy" id="2108365"/>
    <lineage>
        <taxon>Bacteria</taxon>
        <taxon>Thermotogati</taxon>
        <taxon>Thermotogota</taxon>
        <taxon>Thermotogae</taxon>
        <taxon>Petrotogales</taxon>
        <taxon>Petrotogaceae</taxon>
        <taxon>Tepiditoga</taxon>
    </lineage>
</organism>
<keyword evidence="5" id="KW-0169">Cobalamin biosynthesis</keyword>
<evidence type="ECO:0000313" key="11">
    <source>
        <dbReference type="Proteomes" id="UP000516361"/>
    </source>
</evidence>
<dbReference type="Proteomes" id="UP000516361">
    <property type="component" value="Chromosome"/>
</dbReference>
<evidence type="ECO:0000256" key="4">
    <source>
        <dbReference type="ARBA" id="ARBA00015486"/>
    </source>
</evidence>
<dbReference type="InterPro" id="IPR023195">
    <property type="entry name" value="Nict_dMeBzImd_PRibTrfase_N"/>
</dbReference>
<reference evidence="10 11" key="1">
    <citation type="submission" date="2018-06" db="EMBL/GenBank/DDBJ databases">
        <title>Genome sequencing of Oceanotoga sp. sy52.</title>
        <authorList>
            <person name="Mori K."/>
        </authorList>
    </citation>
    <scope>NUCLEOTIDE SEQUENCE [LARGE SCALE GENOMIC DNA]</scope>
    <source>
        <strain evidence="11">sy52</strain>
    </source>
</reference>
<dbReference type="RefSeq" id="WP_190615785.1">
    <property type="nucleotide sequence ID" value="NZ_AP018712.1"/>
</dbReference>
<sequence>MKEQIQKRLDSLTKPQGSLGKLEDIALKMGLIQGRIPKLPRKKAVYVFAGDHGVVEEDVSASPKEVTPQMVLNFLNGGAAINVFSRHTNSDVLVVDAGVNFYFKDNPGLIKKKVGYGTKNFTKERAMSIIEAKKSIEYGREIARHSIVNGVELAAIGDMGIGNTTTATAIACAFGIPLKDIIDIGTVITNEQLNNKKRAVEKAIELHKPFKDSIDVLSKVGSYCFGEMAGFLLECAENKIPVVLDGFPTTAAAMIAYKINPKIKNFIFAGHKSLVKGHSVILKSMELDPILDLNMRLGEGTGAVLSFSLIEAAIKMINEMETFESANVSKKE</sequence>
<dbReference type="EMBL" id="AP018712">
    <property type="protein sequence ID" value="BBE30715.1"/>
    <property type="molecule type" value="Genomic_DNA"/>
</dbReference>
<dbReference type="SUPFAM" id="SSF52733">
    <property type="entry name" value="Nicotinate mononucleotide:5,6-dimethylbenzimidazole phosphoribosyltransferase (CobT)"/>
    <property type="match status" value="1"/>
</dbReference>
<evidence type="ECO:0000256" key="5">
    <source>
        <dbReference type="ARBA" id="ARBA00022573"/>
    </source>
</evidence>
<evidence type="ECO:0000256" key="3">
    <source>
        <dbReference type="ARBA" id="ARBA00011991"/>
    </source>
</evidence>
<dbReference type="FunFam" id="3.40.50.10210:FF:000001">
    <property type="entry name" value="Nicotinate-nucleotide--dimethylbenzimidazole phosphoribosyltransferase"/>
    <property type="match status" value="1"/>
</dbReference>
<dbReference type="GO" id="GO:0008939">
    <property type="term" value="F:nicotinate-nucleotide-dimethylbenzimidazole phosphoribosyltransferase activity"/>
    <property type="evidence" value="ECO:0007669"/>
    <property type="project" value="UniProtKB-UniRule"/>
</dbReference>
<dbReference type="PANTHER" id="PTHR43463">
    <property type="entry name" value="NICOTINATE-NUCLEOTIDE--DIMETHYLBENZIMIDAZOLE PHOSPHORIBOSYLTRANSFERASE"/>
    <property type="match status" value="1"/>
</dbReference>
<dbReference type="InterPro" id="IPR017846">
    <property type="entry name" value="Nict_dMeBzImd_PRibTrfase_bact"/>
</dbReference>
<dbReference type="UniPathway" id="UPA00061">
    <property type="reaction ID" value="UER00516"/>
</dbReference>
<keyword evidence="6 10" id="KW-0328">Glycosyltransferase</keyword>
<dbReference type="Gene3D" id="3.40.50.10210">
    <property type="match status" value="1"/>
</dbReference>